<comment type="caution">
    <text evidence="2">The sequence shown here is derived from an EMBL/GenBank/DDBJ whole genome shotgun (WGS) entry which is preliminary data.</text>
</comment>
<feature type="transmembrane region" description="Helical" evidence="1">
    <location>
        <begin position="21"/>
        <end position="39"/>
    </location>
</feature>
<keyword evidence="1" id="KW-0472">Membrane</keyword>
<proteinExistence type="predicted"/>
<keyword evidence="1" id="KW-1133">Transmembrane helix</keyword>
<dbReference type="EMBL" id="JABZXL010000036">
    <property type="protein sequence ID" value="MBF1659997.1"/>
    <property type="molecule type" value="Genomic_DNA"/>
</dbReference>
<name>A0A930L5M4_9MICC</name>
<protein>
    <submittedName>
        <fullName evidence="2">Uncharacterized protein</fullName>
    </submittedName>
</protein>
<sequence>MQAPQYGNPIRSGSLKIGGWLPARAGIILIVAAVILLFLCLLKEFIAAGVFTLVVIVYVGLLEIPFGAEDKTLMHRIRRYAAHAQRVESGETLFLASHFGGQDRALGLPGVLSTLTVRDSVDGLGNPVQLLHHTRANQLSVTIECSPAGVAMSTQSRTTEQVSAYAAWLSSLAGETGLNGAQVVVDSVFESSVPLAESILSNLDPAAPAVAQQIAREAAGMLPQTVAHVRSYVTLGYKISALAEDVDGATAEVLSRVPRHLKALASAGSGISQVMSDADYGDMLYTAYNPHRNGEVAQEIKDRIPAFRPFEGAAPEYFNAAHPRVVFHDSVASMTVMMTVPDPAKITDRSYEKLFAPSRHFLRKRVSILYRPVPLAAQRSRIDAASRATTTESTSRKRVTAFEVKKAKAAAEAMDQMSRGAMIQEWALMVTVTFEPNAAAQRAAENELKALMGGMRWCFADYAADAAFHQTLPLGLFPWTYAPSMSLLAKAPSAEKAESGKGQED</sequence>
<reference evidence="2" key="1">
    <citation type="submission" date="2020-04" db="EMBL/GenBank/DDBJ databases">
        <title>Deep metagenomics examines the oral microbiome during advanced dental caries in children, revealing novel taxa and co-occurrences with host molecules.</title>
        <authorList>
            <person name="Baker J.L."/>
            <person name="Morton J.T."/>
            <person name="Dinis M."/>
            <person name="Alvarez R."/>
            <person name="Tran N.C."/>
            <person name="Knight R."/>
            <person name="Edlund A."/>
        </authorList>
    </citation>
    <scope>NUCLEOTIDE SEQUENCE</scope>
    <source>
        <strain evidence="2">JCVI_29_bin.11</strain>
    </source>
</reference>
<evidence type="ECO:0000313" key="2">
    <source>
        <dbReference type="EMBL" id="MBF1659997.1"/>
    </source>
</evidence>
<dbReference type="Proteomes" id="UP000713964">
    <property type="component" value="Unassembled WGS sequence"/>
</dbReference>
<feature type="transmembrane region" description="Helical" evidence="1">
    <location>
        <begin position="45"/>
        <end position="68"/>
    </location>
</feature>
<dbReference type="NCBIfam" id="NF042935">
    <property type="entry name" value="SCO6880_fam"/>
    <property type="match status" value="1"/>
</dbReference>
<evidence type="ECO:0000256" key="1">
    <source>
        <dbReference type="SAM" id="Phobius"/>
    </source>
</evidence>
<organism evidence="2 3">
    <name type="scientific">Rothia mucilaginosa</name>
    <dbReference type="NCBI Taxonomy" id="43675"/>
    <lineage>
        <taxon>Bacteria</taxon>
        <taxon>Bacillati</taxon>
        <taxon>Actinomycetota</taxon>
        <taxon>Actinomycetes</taxon>
        <taxon>Micrococcales</taxon>
        <taxon>Micrococcaceae</taxon>
        <taxon>Rothia</taxon>
    </lineage>
</organism>
<accession>A0A930L5M4</accession>
<evidence type="ECO:0000313" key="3">
    <source>
        <dbReference type="Proteomes" id="UP000713964"/>
    </source>
</evidence>
<keyword evidence="1" id="KW-0812">Transmembrane</keyword>
<dbReference type="AlphaFoldDB" id="A0A930L5M4"/>
<gene>
    <name evidence="2" type="ORF">HXO58_09250</name>
</gene>
<dbReference type="InterPro" id="IPR049978">
    <property type="entry name" value="SCO6880-like"/>
</dbReference>